<evidence type="ECO:0000256" key="1">
    <source>
        <dbReference type="SAM" id="MobiDB-lite"/>
    </source>
</evidence>
<accession>A0AAD7NI26</accession>
<reference evidence="2" key="1">
    <citation type="submission" date="2023-03" db="EMBL/GenBank/DDBJ databases">
        <title>Massive genome expansion in bonnet fungi (Mycena s.s.) driven by repeated elements and novel gene families across ecological guilds.</title>
        <authorList>
            <consortium name="Lawrence Berkeley National Laboratory"/>
            <person name="Harder C.B."/>
            <person name="Miyauchi S."/>
            <person name="Viragh M."/>
            <person name="Kuo A."/>
            <person name="Thoen E."/>
            <person name="Andreopoulos B."/>
            <person name="Lu D."/>
            <person name="Skrede I."/>
            <person name="Drula E."/>
            <person name="Henrissat B."/>
            <person name="Morin E."/>
            <person name="Kohler A."/>
            <person name="Barry K."/>
            <person name="LaButti K."/>
            <person name="Morin E."/>
            <person name="Salamov A."/>
            <person name="Lipzen A."/>
            <person name="Mereny Z."/>
            <person name="Hegedus B."/>
            <person name="Baldrian P."/>
            <person name="Stursova M."/>
            <person name="Weitz H."/>
            <person name="Taylor A."/>
            <person name="Grigoriev I.V."/>
            <person name="Nagy L.G."/>
            <person name="Martin F."/>
            <person name="Kauserud H."/>
        </authorList>
    </citation>
    <scope>NUCLEOTIDE SEQUENCE</scope>
    <source>
        <strain evidence="2">CBHHK182m</strain>
    </source>
</reference>
<protein>
    <submittedName>
        <fullName evidence="2">Uncharacterized protein</fullName>
    </submittedName>
</protein>
<gene>
    <name evidence="2" type="ORF">B0H16DRAFT_1811086</name>
</gene>
<feature type="compositionally biased region" description="Pro residues" evidence="1">
    <location>
        <begin position="245"/>
        <end position="254"/>
    </location>
</feature>
<dbReference type="Proteomes" id="UP001215598">
    <property type="component" value="Unassembled WGS sequence"/>
</dbReference>
<evidence type="ECO:0000313" key="2">
    <source>
        <dbReference type="EMBL" id="KAJ7761324.1"/>
    </source>
</evidence>
<evidence type="ECO:0000313" key="3">
    <source>
        <dbReference type="Proteomes" id="UP001215598"/>
    </source>
</evidence>
<dbReference type="EMBL" id="JARKIB010000035">
    <property type="protein sequence ID" value="KAJ7761324.1"/>
    <property type="molecule type" value="Genomic_DNA"/>
</dbReference>
<feature type="non-terminal residue" evidence="2">
    <location>
        <position position="1"/>
    </location>
</feature>
<sequence>RRYITWGTSTQSNSNSQSLPLLTSPSGFPTSFHPMDPTLPPSLNLHLKLDIFATLTHQLGLYCLPGTRKQQVTRLAFLEMHGIALSAEINPENHWTKFKLQGGVERVNHACPVCPLCFYVSARRYYPDIIKNHPIHPPRFQDSNINNGGLLYAPLSCSTFPARAAVAMGPPIVRCDGQAATFKQSLTAPAPHPEPAQSPFLANPPGLLRPYACVNAWYSGGGGAHLLRDPVLRAPGCRDDSRTPTAPPAPPPLRTGPVRQSEARWRIRLPGHVDGVWFRTSCTGSSAALPYIRWLQHAAWPVKRRAAPVWLQCMYRAVQRMIAVAPAAVLSVPSRVDTPSLPIIPVVCPCTTGPGPTGAETALPLLFRSKRVLSAAGANFA</sequence>
<organism evidence="2 3">
    <name type="scientific">Mycena metata</name>
    <dbReference type="NCBI Taxonomy" id="1033252"/>
    <lineage>
        <taxon>Eukaryota</taxon>
        <taxon>Fungi</taxon>
        <taxon>Dikarya</taxon>
        <taxon>Basidiomycota</taxon>
        <taxon>Agaricomycotina</taxon>
        <taxon>Agaricomycetes</taxon>
        <taxon>Agaricomycetidae</taxon>
        <taxon>Agaricales</taxon>
        <taxon>Marasmiineae</taxon>
        <taxon>Mycenaceae</taxon>
        <taxon>Mycena</taxon>
    </lineage>
</organism>
<comment type="caution">
    <text evidence="2">The sequence shown here is derived from an EMBL/GenBank/DDBJ whole genome shotgun (WGS) entry which is preliminary data.</text>
</comment>
<proteinExistence type="predicted"/>
<name>A0AAD7NI26_9AGAR</name>
<feature type="region of interest" description="Disordered" evidence="1">
    <location>
        <begin position="235"/>
        <end position="260"/>
    </location>
</feature>
<keyword evidence="3" id="KW-1185">Reference proteome</keyword>
<dbReference type="AlphaFoldDB" id="A0AAD7NI26"/>